<evidence type="ECO:0000259" key="2">
    <source>
        <dbReference type="Pfam" id="PF07179"/>
    </source>
</evidence>
<dbReference type="SMART" id="SM00671">
    <property type="entry name" value="SEL1"/>
    <property type="match status" value="2"/>
</dbReference>
<feature type="compositionally biased region" description="Basic residues" evidence="1">
    <location>
        <begin position="1"/>
        <end position="19"/>
    </location>
</feature>
<name>A0A9D2S7T4_9FIRM</name>
<sequence length="386" mass="42221">MPNGRKHTRYRPVKHRRKAPAAAPQYGPLYTGCPAVELAIERLYQADDSAREDRFWGLIRSLNYALQMQTRVLVPVQVHPDGQRAQFSWAEHPIPAEKAAGLDLWTLNTPKGQKLLPVFTTPEQADGSPVTLGLPMAELPLQQVMEDTLAAADRSAVVVNPWGRSAALDKSILRGLLHARSEEDAPGEAEVRQGRQLACDGEWGAAWALFEAGAAQGSAEALRRMAYCCDNGLGTKRDRRRALSLWKKAAAAGDVLAQVALGDRLAAGTARTPADPGGALMAYRRARAMAETEMDITTWPVVCLRMARAEARATDPERAGRLLAEAVHGLHLLCQEEADYEAAQELKAAVQEMDAFVRQLYAGASDLQELLQRLAEQLNTESLQFS</sequence>
<protein>
    <submittedName>
        <fullName evidence="3">SseB family protein</fullName>
    </submittedName>
</protein>
<dbReference type="EMBL" id="DWXX01000061">
    <property type="protein sequence ID" value="HJB58695.1"/>
    <property type="molecule type" value="Genomic_DNA"/>
</dbReference>
<comment type="caution">
    <text evidence="3">The sequence shown here is derived from an EMBL/GenBank/DDBJ whole genome shotgun (WGS) entry which is preliminary data.</text>
</comment>
<dbReference type="InterPro" id="IPR009839">
    <property type="entry name" value="SseB_N"/>
</dbReference>
<dbReference type="Gene3D" id="1.25.40.10">
    <property type="entry name" value="Tetratricopeptide repeat domain"/>
    <property type="match status" value="1"/>
</dbReference>
<dbReference type="InterPro" id="IPR006597">
    <property type="entry name" value="Sel1-like"/>
</dbReference>
<accession>A0A9D2S7T4</accession>
<dbReference type="Pfam" id="PF07179">
    <property type="entry name" value="SseB"/>
    <property type="match status" value="1"/>
</dbReference>
<dbReference type="AlphaFoldDB" id="A0A9D2S7T4"/>
<reference evidence="3" key="1">
    <citation type="journal article" date="2021" name="PeerJ">
        <title>Extensive microbial diversity within the chicken gut microbiome revealed by metagenomics and culture.</title>
        <authorList>
            <person name="Gilroy R."/>
            <person name="Ravi A."/>
            <person name="Getino M."/>
            <person name="Pursley I."/>
            <person name="Horton D.L."/>
            <person name="Alikhan N.F."/>
            <person name="Baker D."/>
            <person name="Gharbi K."/>
            <person name="Hall N."/>
            <person name="Watson M."/>
            <person name="Adriaenssens E.M."/>
            <person name="Foster-Nyarko E."/>
            <person name="Jarju S."/>
            <person name="Secka A."/>
            <person name="Antonio M."/>
            <person name="Oren A."/>
            <person name="Chaudhuri R.R."/>
            <person name="La Ragione R."/>
            <person name="Hildebrand F."/>
            <person name="Pallen M.J."/>
        </authorList>
    </citation>
    <scope>NUCLEOTIDE SEQUENCE</scope>
    <source>
        <strain evidence="3">ChiHjej9B8-13557</strain>
    </source>
</reference>
<dbReference type="InterPro" id="IPR011990">
    <property type="entry name" value="TPR-like_helical_dom_sf"/>
</dbReference>
<feature type="domain" description="SseB protein N-terminal" evidence="2">
    <location>
        <begin position="64"/>
        <end position="162"/>
    </location>
</feature>
<proteinExistence type="predicted"/>
<dbReference type="Proteomes" id="UP000824211">
    <property type="component" value="Unassembled WGS sequence"/>
</dbReference>
<reference evidence="3" key="2">
    <citation type="submission" date="2021-04" db="EMBL/GenBank/DDBJ databases">
        <authorList>
            <person name="Gilroy R."/>
        </authorList>
    </citation>
    <scope>NUCLEOTIDE SEQUENCE</scope>
    <source>
        <strain evidence="3">ChiHjej9B8-13557</strain>
    </source>
</reference>
<dbReference type="SUPFAM" id="SSF81901">
    <property type="entry name" value="HCP-like"/>
    <property type="match status" value="1"/>
</dbReference>
<organism evidence="3 4">
    <name type="scientific">Candidatus Faecalibacterium faecipullorum</name>
    <dbReference type="NCBI Taxonomy" id="2838578"/>
    <lineage>
        <taxon>Bacteria</taxon>
        <taxon>Bacillati</taxon>
        <taxon>Bacillota</taxon>
        <taxon>Clostridia</taxon>
        <taxon>Eubacteriales</taxon>
        <taxon>Oscillospiraceae</taxon>
        <taxon>Faecalibacterium</taxon>
    </lineage>
</organism>
<dbReference type="Pfam" id="PF08238">
    <property type="entry name" value="Sel1"/>
    <property type="match status" value="1"/>
</dbReference>
<evidence type="ECO:0000313" key="4">
    <source>
        <dbReference type="Proteomes" id="UP000824211"/>
    </source>
</evidence>
<evidence type="ECO:0000256" key="1">
    <source>
        <dbReference type="SAM" id="MobiDB-lite"/>
    </source>
</evidence>
<evidence type="ECO:0000313" key="3">
    <source>
        <dbReference type="EMBL" id="HJB58695.1"/>
    </source>
</evidence>
<gene>
    <name evidence="3" type="ORF">H9771_03385</name>
</gene>
<feature type="region of interest" description="Disordered" evidence="1">
    <location>
        <begin position="1"/>
        <end position="25"/>
    </location>
</feature>